<dbReference type="InterPro" id="IPR052240">
    <property type="entry name" value="SAP_domain_ribonucleoprotein"/>
</dbReference>
<comment type="function">
    <text evidence="10">Regulatory subunit of the SLX1-SLX4 structure-specific endonuclease that resolves DNA secondary structures generated during DNA repair and recombination. Has endonuclease activity towards branched DNA substrates, introducing single-strand cuts in duplex DNA close to junctions with ss-DNA.</text>
</comment>
<feature type="compositionally biased region" description="Polar residues" evidence="11">
    <location>
        <begin position="606"/>
        <end position="615"/>
    </location>
</feature>
<dbReference type="PANTHER" id="PTHR46551:SF1">
    <property type="entry name" value="SAP DOMAIN-CONTAINING RIBONUCLEOPROTEIN"/>
    <property type="match status" value="1"/>
</dbReference>
<protein>
    <recommendedName>
        <fullName evidence="8 10">Structure-specific endonuclease subunit SLX4</fullName>
    </recommendedName>
</protein>
<evidence type="ECO:0000256" key="8">
    <source>
        <dbReference type="ARBA" id="ARBA00029496"/>
    </source>
</evidence>
<dbReference type="InterPro" id="IPR018574">
    <property type="entry name" value="Structure-sp_endonuc_su_Slx4"/>
</dbReference>
<comment type="similarity">
    <text evidence="2 10">Belongs to the SLX4 family.</text>
</comment>
<evidence type="ECO:0000256" key="1">
    <source>
        <dbReference type="ARBA" id="ARBA00004123"/>
    </source>
</evidence>
<keyword evidence="14" id="KW-1185">Reference proteome</keyword>
<evidence type="ECO:0000256" key="4">
    <source>
        <dbReference type="ARBA" id="ARBA00022763"/>
    </source>
</evidence>
<feature type="compositionally biased region" description="Low complexity" evidence="11">
    <location>
        <begin position="306"/>
        <end position="324"/>
    </location>
</feature>
<evidence type="ECO:0000313" key="14">
    <source>
        <dbReference type="Proteomes" id="UP001174997"/>
    </source>
</evidence>
<feature type="compositionally biased region" description="Low complexity" evidence="11">
    <location>
        <begin position="276"/>
        <end position="288"/>
    </location>
</feature>
<keyword evidence="5 10" id="KW-0233">DNA recombination</keyword>
<keyword evidence="7 10" id="KW-0539">Nucleus</keyword>
<evidence type="ECO:0000313" key="13">
    <source>
        <dbReference type="EMBL" id="KAK0669078.1"/>
    </source>
</evidence>
<feature type="region of interest" description="Disordered" evidence="11">
    <location>
        <begin position="270"/>
        <end position="291"/>
    </location>
</feature>
<dbReference type="GO" id="GO:0016973">
    <property type="term" value="P:poly(A)+ mRNA export from nucleus"/>
    <property type="evidence" value="ECO:0007669"/>
    <property type="project" value="TreeGrafter"/>
</dbReference>
<evidence type="ECO:0000259" key="12">
    <source>
        <dbReference type="PROSITE" id="PS50800"/>
    </source>
</evidence>
<evidence type="ECO:0000256" key="5">
    <source>
        <dbReference type="ARBA" id="ARBA00023172"/>
    </source>
</evidence>
<dbReference type="PANTHER" id="PTHR46551">
    <property type="entry name" value="SAP DOMAIN-CONTAINING RIBONUCLEOPROTEIN"/>
    <property type="match status" value="1"/>
</dbReference>
<dbReference type="AlphaFoldDB" id="A0AA40DCM8"/>
<feature type="region of interest" description="Disordered" evidence="11">
    <location>
        <begin position="306"/>
        <end position="333"/>
    </location>
</feature>
<dbReference type="Gene3D" id="1.10.720.30">
    <property type="entry name" value="SAP domain"/>
    <property type="match status" value="1"/>
</dbReference>
<dbReference type="GO" id="GO:0006260">
    <property type="term" value="P:DNA replication"/>
    <property type="evidence" value="ECO:0007669"/>
    <property type="project" value="InterPro"/>
</dbReference>
<dbReference type="GO" id="GO:0006281">
    <property type="term" value="P:DNA repair"/>
    <property type="evidence" value="ECO:0007669"/>
    <property type="project" value="UniProtKB-UniRule"/>
</dbReference>
<feature type="compositionally biased region" description="Polar residues" evidence="11">
    <location>
        <begin position="544"/>
        <end position="555"/>
    </location>
</feature>
<keyword evidence="13" id="KW-0540">Nuclease</keyword>
<reference evidence="13" key="1">
    <citation type="submission" date="2023-06" db="EMBL/GenBank/DDBJ databases">
        <title>Genome-scale phylogeny and comparative genomics of the fungal order Sordariales.</title>
        <authorList>
            <consortium name="Lawrence Berkeley National Laboratory"/>
            <person name="Hensen N."/>
            <person name="Bonometti L."/>
            <person name="Westerberg I."/>
            <person name="Brannstrom I.O."/>
            <person name="Guillou S."/>
            <person name="Cros-Aarteil S."/>
            <person name="Calhoun S."/>
            <person name="Haridas S."/>
            <person name="Kuo A."/>
            <person name="Mondo S."/>
            <person name="Pangilinan J."/>
            <person name="Riley R."/>
            <person name="Labutti K."/>
            <person name="Andreopoulos B."/>
            <person name="Lipzen A."/>
            <person name="Chen C."/>
            <person name="Yanf M."/>
            <person name="Daum C."/>
            <person name="Ng V."/>
            <person name="Clum A."/>
            <person name="Steindorff A."/>
            <person name="Ohm R."/>
            <person name="Martin F."/>
            <person name="Silar P."/>
            <person name="Natvig D."/>
            <person name="Lalanne C."/>
            <person name="Gautier V."/>
            <person name="Ament-Velasquez S.L."/>
            <person name="Kruys A."/>
            <person name="Hutchinson M.I."/>
            <person name="Powell A.J."/>
            <person name="Barry K."/>
            <person name="Miller A.N."/>
            <person name="Grigoriev I.V."/>
            <person name="Debuchy R."/>
            <person name="Gladieux P."/>
            <person name="Thoren M.H."/>
            <person name="Johannesson H."/>
        </authorList>
    </citation>
    <scope>NUCLEOTIDE SEQUENCE</scope>
    <source>
        <strain evidence="13">CBS 307.81</strain>
    </source>
</reference>
<feature type="region of interest" description="Disordered" evidence="11">
    <location>
        <begin position="87"/>
        <end position="202"/>
    </location>
</feature>
<dbReference type="Proteomes" id="UP001174997">
    <property type="component" value="Unassembled WGS sequence"/>
</dbReference>
<evidence type="ECO:0000256" key="6">
    <source>
        <dbReference type="ARBA" id="ARBA00023204"/>
    </source>
</evidence>
<comment type="similarity">
    <text evidence="9">Belongs to the SAP domain-containing ribonucleoprotein family.</text>
</comment>
<feature type="region of interest" description="Disordered" evidence="11">
    <location>
        <begin position="361"/>
        <end position="397"/>
    </location>
</feature>
<name>A0AA40DCM8_9PEZI</name>
<dbReference type="SMART" id="SM00513">
    <property type="entry name" value="SAP"/>
    <property type="match status" value="1"/>
</dbReference>
<dbReference type="SUPFAM" id="SSF68906">
    <property type="entry name" value="SAP domain"/>
    <property type="match status" value="1"/>
</dbReference>
<feature type="compositionally biased region" description="Basic residues" evidence="11">
    <location>
        <begin position="377"/>
        <end position="389"/>
    </location>
</feature>
<evidence type="ECO:0000256" key="7">
    <source>
        <dbReference type="ARBA" id="ARBA00023242"/>
    </source>
</evidence>
<comment type="PTM">
    <text evidence="10">Phosphorylated in response to DNA damage.</text>
</comment>
<dbReference type="Pfam" id="PF09494">
    <property type="entry name" value="Slx4"/>
    <property type="match status" value="1"/>
</dbReference>
<dbReference type="InterPro" id="IPR027784">
    <property type="entry name" value="Slx4_ascomycetes"/>
</dbReference>
<feature type="compositionally biased region" description="Polar residues" evidence="11">
    <location>
        <begin position="361"/>
        <end position="371"/>
    </location>
</feature>
<dbReference type="HAMAP" id="MF_03110">
    <property type="entry name" value="Endonuc_su_Slx4"/>
    <property type="match status" value="1"/>
</dbReference>
<sequence length="986" mass="106194">MFSSPPRSSARDESLVIISSSPEFPSLCDLVPTKKPTILRSGKTAATIPSDASTTFTSAATAWRDAQDVGAKSNSGLEGEISVLVTKDTALVKPKPNTKPRGPTNTSTKKASQPPAPQTDDSVMVVMGSSGIDVSIPKKRGKQAKKIQDPAQTTIAKGKVTKPATKEKVTRKKVETVSRHFVREPSESNHPPTSTTDAVVSIQKDGPVILEPAMRRRFDWTPPRENLPQHVAGAFAIPPVVNSPVERSTCSEESPEANVFQALHDKFGRKSDDVRSISSGSGSGTSSIDVLGKRKLIEMVQTAAASISNINADSKNASESPVKSKAVKKKPRTITELATAAYRHQEESSNQESLLGYLDTTDAQTGSSNTVLGGKGKGGKRPTKPRPSKKKPEPKKPILLSPESALRQVAHQDFVFGTSSQLAIEDDPDLLRALHEAMKLSNDTADDPFASPSPGTSDLAVRRKPARLLWGASARDGDGELLDLEILDLTESPPLHSQSRANVAESVDDSVQMIEQPLPPPTKEPLPMKETSPPAPGAEDPRHTSNSIFDTTDSSAEMEPKPQPPPKFTATKALAEEIPEPNDTDWDDLDFDLPPSNQEHHELLLTQGSSPQLAHSPTTPSPIATSPSKTPSNKQTAARPNSPPQSGSMAPSRPKYELFTDAQLARDISKFGFKPVKKRSAMIALLDQCWASRVQSAVGGAATNALMMSTTTAQAASKRTTAPPSPRGRPRKNSGTVTAAVDYSSLKVPELKKLLQERSLKQSGNKPDLIARLQDYDVQRNTAAGGLMSPRGRPRKDASRSPKRAKSPARRVASPGRSRSPATTPRRSKPEGRDGIIEIPDSDADSDLDDPLPSSPPSSARRARPAEDEDIFSSPPRVNLSIVEDTEMSLVASPTTEQVSVFAYITKAITTAPPSKDPTDPSWYDKILMYDPIILEDLASWLNAGQLDKVGFDGEVSPADVKQWCESKSVCCLWRVSLRGLERKRL</sequence>
<keyword evidence="13" id="KW-0255">Endonuclease</keyword>
<feature type="compositionally biased region" description="Acidic residues" evidence="11">
    <location>
        <begin position="577"/>
        <end position="591"/>
    </location>
</feature>
<dbReference type="InterPro" id="IPR036361">
    <property type="entry name" value="SAP_dom_sf"/>
</dbReference>
<dbReference type="CDD" id="cd22999">
    <property type="entry name" value="SAP_SLX4"/>
    <property type="match status" value="1"/>
</dbReference>
<dbReference type="GO" id="GO:0017108">
    <property type="term" value="F:5'-flap endonuclease activity"/>
    <property type="evidence" value="ECO:0007669"/>
    <property type="project" value="InterPro"/>
</dbReference>
<keyword evidence="13" id="KW-0378">Hydrolase</keyword>
<comment type="subunit">
    <text evidence="10">Forms a heterodimer with SLX1.</text>
</comment>
<keyword evidence="6 10" id="KW-0234">DNA repair</keyword>
<dbReference type="Pfam" id="PF02037">
    <property type="entry name" value="SAP"/>
    <property type="match status" value="1"/>
</dbReference>
<feature type="compositionally biased region" description="Basic and acidic residues" evidence="11">
    <location>
        <begin position="164"/>
        <end position="187"/>
    </location>
</feature>
<organism evidence="13 14">
    <name type="scientific">Cercophora samala</name>
    <dbReference type="NCBI Taxonomy" id="330535"/>
    <lineage>
        <taxon>Eukaryota</taxon>
        <taxon>Fungi</taxon>
        <taxon>Dikarya</taxon>
        <taxon>Ascomycota</taxon>
        <taxon>Pezizomycotina</taxon>
        <taxon>Sordariomycetes</taxon>
        <taxon>Sordariomycetidae</taxon>
        <taxon>Sordariales</taxon>
        <taxon>Lasiosphaeriaceae</taxon>
        <taxon>Cercophora</taxon>
    </lineage>
</organism>
<feature type="compositionally biased region" description="Acidic residues" evidence="11">
    <location>
        <begin position="840"/>
        <end position="850"/>
    </location>
</feature>
<dbReference type="EMBL" id="JAULSY010000047">
    <property type="protein sequence ID" value="KAK0669078.1"/>
    <property type="molecule type" value="Genomic_DNA"/>
</dbReference>
<feature type="compositionally biased region" description="Low complexity" evidence="11">
    <location>
        <begin position="814"/>
        <end position="825"/>
    </location>
</feature>
<feature type="compositionally biased region" description="Polar residues" evidence="11">
    <location>
        <begin position="711"/>
        <end position="722"/>
    </location>
</feature>
<proteinExistence type="inferred from homology"/>
<dbReference type="GO" id="GO:0006310">
    <property type="term" value="P:DNA recombination"/>
    <property type="evidence" value="ECO:0007669"/>
    <property type="project" value="UniProtKB-UniRule"/>
</dbReference>
<feature type="region of interest" description="Disordered" evidence="11">
    <location>
        <begin position="711"/>
        <end position="741"/>
    </location>
</feature>
<feature type="compositionally biased region" description="Low complexity" evidence="11">
    <location>
        <begin position="616"/>
        <end position="632"/>
    </location>
</feature>
<dbReference type="PROSITE" id="PS50800">
    <property type="entry name" value="SAP"/>
    <property type="match status" value="1"/>
</dbReference>
<evidence type="ECO:0000256" key="3">
    <source>
        <dbReference type="ARBA" id="ARBA00022553"/>
    </source>
</evidence>
<evidence type="ECO:0000256" key="9">
    <source>
        <dbReference type="ARBA" id="ARBA00046328"/>
    </source>
</evidence>
<evidence type="ECO:0000256" key="11">
    <source>
        <dbReference type="SAM" id="MobiDB-lite"/>
    </source>
</evidence>
<comment type="caution">
    <text evidence="13">The sequence shown here is derived from an EMBL/GenBank/DDBJ whole genome shotgun (WGS) entry which is preliminary data.</text>
</comment>
<feature type="region of interest" description="Disordered" evidence="11">
    <location>
        <begin position="782"/>
        <end position="878"/>
    </location>
</feature>
<feature type="compositionally biased region" description="Polar residues" evidence="11">
    <location>
        <begin position="633"/>
        <end position="649"/>
    </location>
</feature>
<dbReference type="GO" id="GO:0033557">
    <property type="term" value="C:Slx1-Slx4 complex"/>
    <property type="evidence" value="ECO:0007669"/>
    <property type="project" value="UniProtKB-UniRule"/>
</dbReference>
<comment type="subcellular location">
    <subcellularLocation>
        <location evidence="1 10">Nucleus</location>
    </subcellularLocation>
</comment>
<feature type="region of interest" description="Disordered" evidence="11">
    <location>
        <begin position="490"/>
        <end position="658"/>
    </location>
</feature>
<feature type="compositionally biased region" description="Polar residues" evidence="11">
    <location>
        <begin position="188"/>
        <end position="198"/>
    </location>
</feature>
<evidence type="ECO:0000256" key="10">
    <source>
        <dbReference type="HAMAP-Rule" id="MF_03110"/>
    </source>
</evidence>
<dbReference type="InterPro" id="IPR003034">
    <property type="entry name" value="SAP_dom"/>
</dbReference>
<gene>
    <name evidence="10" type="primary">SLX4</name>
    <name evidence="13" type="ORF">QBC41DRAFT_112528</name>
</gene>
<keyword evidence="3 10" id="KW-0597">Phosphoprotein</keyword>
<evidence type="ECO:0000256" key="2">
    <source>
        <dbReference type="ARBA" id="ARBA00006661"/>
    </source>
</evidence>
<keyword evidence="4 10" id="KW-0227">DNA damage</keyword>
<accession>A0AA40DCM8</accession>
<feature type="domain" description="SAP" evidence="12">
    <location>
        <begin position="743"/>
        <end position="777"/>
    </location>
</feature>